<feature type="transmembrane region" description="Helical" evidence="1">
    <location>
        <begin position="176"/>
        <end position="198"/>
    </location>
</feature>
<feature type="transmembrane region" description="Helical" evidence="1">
    <location>
        <begin position="218"/>
        <end position="243"/>
    </location>
</feature>
<protein>
    <submittedName>
        <fullName evidence="2">Uncharacterized protein</fullName>
    </submittedName>
</protein>
<feature type="transmembrane region" description="Helical" evidence="1">
    <location>
        <begin position="255"/>
        <end position="273"/>
    </location>
</feature>
<evidence type="ECO:0000313" key="2">
    <source>
        <dbReference type="EMBL" id="ORY58530.1"/>
    </source>
</evidence>
<dbReference type="EMBL" id="MCFJ01000016">
    <property type="protein sequence ID" value="ORY58530.1"/>
    <property type="molecule type" value="Genomic_DNA"/>
</dbReference>
<evidence type="ECO:0000256" key="1">
    <source>
        <dbReference type="SAM" id="Phobius"/>
    </source>
</evidence>
<dbReference type="OrthoDB" id="10267969at2759"/>
<comment type="caution">
    <text evidence="2">The sequence shown here is derived from an EMBL/GenBank/DDBJ whole genome shotgun (WGS) entry which is preliminary data.</text>
</comment>
<keyword evidence="1" id="KW-0472">Membrane</keyword>
<accession>A0A1Y2DH00</accession>
<evidence type="ECO:0000313" key="3">
    <source>
        <dbReference type="Proteomes" id="UP000193689"/>
    </source>
</evidence>
<sequence length="305" mass="34997">MSYSTMRTAVVQTTILAALTMIISHHIHQHAYDGVWEDEVFKNFTQTLALVDKNMTKSTSSFNGTSVTSDTSQLNSTSSVNGTFSAAFEVSKDEPSFYMVRLPRKMLVVALLCPLQYYWHIWLERSFPSRPKGVEIVNERERSEVDVIDDREERVVKKWIAQGKVRRSSLSWWNTFVKWILHVIIAHLWYGAVYHIAIGLSKLESPSSIFAIFAPFRLFLYWIGMMFSISPLASLVAFVIVPASRRTTFIEGADLLWTTFVGAFFRLVIPWMVKTTYAQDLMGNFTEGMMTSDEKMKKLRALDEL</sequence>
<gene>
    <name evidence="2" type="ORF">BCR38DRAFT_477839</name>
</gene>
<name>A0A1Y2DH00_9PEZI</name>
<dbReference type="InParanoid" id="A0A1Y2DH00"/>
<organism evidence="2 3">
    <name type="scientific">Pseudomassariella vexata</name>
    <dbReference type="NCBI Taxonomy" id="1141098"/>
    <lineage>
        <taxon>Eukaryota</taxon>
        <taxon>Fungi</taxon>
        <taxon>Dikarya</taxon>
        <taxon>Ascomycota</taxon>
        <taxon>Pezizomycotina</taxon>
        <taxon>Sordariomycetes</taxon>
        <taxon>Xylariomycetidae</taxon>
        <taxon>Amphisphaeriales</taxon>
        <taxon>Pseudomassariaceae</taxon>
        <taxon>Pseudomassariella</taxon>
    </lineage>
</organism>
<keyword evidence="1" id="KW-0812">Transmembrane</keyword>
<keyword evidence="3" id="KW-1185">Reference proteome</keyword>
<dbReference type="RefSeq" id="XP_040711447.1">
    <property type="nucleotide sequence ID" value="XM_040863085.1"/>
</dbReference>
<reference evidence="2 3" key="1">
    <citation type="submission" date="2016-07" db="EMBL/GenBank/DDBJ databases">
        <title>Pervasive Adenine N6-methylation of Active Genes in Fungi.</title>
        <authorList>
            <consortium name="DOE Joint Genome Institute"/>
            <person name="Mondo S.J."/>
            <person name="Dannebaum R.O."/>
            <person name="Kuo R.C."/>
            <person name="Labutti K."/>
            <person name="Haridas S."/>
            <person name="Kuo A."/>
            <person name="Salamov A."/>
            <person name="Ahrendt S.R."/>
            <person name="Lipzen A."/>
            <person name="Sullivan W."/>
            <person name="Andreopoulos W.B."/>
            <person name="Clum A."/>
            <person name="Lindquist E."/>
            <person name="Daum C."/>
            <person name="Ramamoorthy G.K."/>
            <person name="Gryganskyi A."/>
            <person name="Culley D."/>
            <person name="Magnuson J.K."/>
            <person name="James T.Y."/>
            <person name="O'Malley M.A."/>
            <person name="Stajich J.E."/>
            <person name="Spatafora J.W."/>
            <person name="Visel A."/>
            <person name="Grigoriev I.V."/>
        </authorList>
    </citation>
    <scope>NUCLEOTIDE SEQUENCE [LARGE SCALE GENOMIC DNA]</scope>
    <source>
        <strain evidence="2 3">CBS 129021</strain>
    </source>
</reference>
<dbReference type="AlphaFoldDB" id="A0A1Y2DH00"/>
<proteinExistence type="predicted"/>
<dbReference type="GeneID" id="63779297"/>
<keyword evidence="1" id="KW-1133">Transmembrane helix</keyword>
<dbReference type="Proteomes" id="UP000193689">
    <property type="component" value="Unassembled WGS sequence"/>
</dbReference>